<feature type="region of interest" description="Disordered" evidence="2">
    <location>
        <begin position="207"/>
        <end position="227"/>
    </location>
</feature>
<dbReference type="OrthoDB" id="6755972at2759"/>
<dbReference type="Pfam" id="PF14642">
    <property type="entry name" value="FAM47"/>
    <property type="match status" value="1"/>
</dbReference>
<comment type="similarity">
    <text evidence="1">Belongs to the FAM47 family.</text>
</comment>
<name>A0A8T0A8U5_SILME</name>
<feature type="region of interest" description="Disordered" evidence="2">
    <location>
        <begin position="357"/>
        <end position="379"/>
    </location>
</feature>
<evidence type="ECO:0000313" key="4">
    <source>
        <dbReference type="Proteomes" id="UP000606274"/>
    </source>
</evidence>
<evidence type="ECO:0000256" key="1">
    <source>
        <dbReference type="ARBA" id="ARBA00005277"/>
    </source>
</evidence>
<evidence type="ECO:0008006" key="5">
    <source>
        <dbReference type="Google" id="ProtNLM"/>
    </source>
</evidence>
<evidence type="ECO:0000313" key="3">
    <source>
        <dbReference type="EMBL" id="KAF7687356.1"/>
    </source>
</evidence>
<dbReference type="PANTHER" id="PTHR46449:SF5">
    <property type="entry name" value="FAMILY WITH SEQUENCE SIMILARITY 47 MEMBER E"/>
    <property type="match status" value="1"/>
</dbReference>
<dbReference type="Proteomes" id="UP000606274">
    <property type="component" value="Unassembled WGS sequence"/>
</dbReference>
<accession>A0A8T0A8U5</accession>
<dbReference type="AlphaFoldDB" id="A0A8T0A8U5"/>
<dbReference type="GO" id="GO:0045815">
    <property type="term" value="P:transcription initiation-coupled chromatin remodeling"/>
    <property type="evidence" value="ECO:0007669"/>
    <property type="project" value="TreeGrafter"/>
</dbReference>
<proteinExistence type="inferred from homology"/>
<dbReference type="InterPro" id="IPR032743">
    <property type="entry name" value="FAM47"/>
</dbReference>
<dbReference type="PANTHER" id="PTHR46449">
    <property type="entry name" value="ZGC:158260"/>
    <property type="match status" value="1"/>
</dbReference>
<protein>
    <recommendedName>
        <fullName evidence="5">Protein FAM47E</fullName>
    </recommendedName>
</protein>
<evidence type="ECO:0000256" key="2">
    <source>
        <dbReference type="SAM" id="MobiDB-lite"/>
    </source>
</evidence>
<keyword evidence="4" id="KW-1185">Reference proteome</keyword>
<organism evidence="3 4">
    <name type="scientific">Silurus meridionalis</name>
    <name type="common">Southern catfish</name>
    <name type="synonym">Silurus soldatovi meridionalis</name>
    <dbReference type="NCBI Taxonomy" id="175797"/>
    <lineage>
        <taxon>Eukaryota</taxon>
        <taxon>Metazoa</taxon>
        <taxon>Chordata</taxon>
        <taxon>Craniata</taxon>
        <taxon>Vertebrata</taxon>
        <taxon>Euteleostomi</taxon>
        <taxon>Actinopterygii</taxon>
        <taxon>Neopterygii</taxon>
        <taxon>Teleostei</taxon>
        <taxon>Ostariophysi</taxon>
        <taxon>Siluriformes</taxon>
        <taxon>Siluridae</taxon>
        <taxon>Silurus</taxon>
    </lineage>
</organism>
<dbReference type="EMBL" id="JABFDY010000027">
    <property type="protein sequence ID" value="KAF7687356.1"/>
    <property type="molecule type" value="Genomic_DNA"/>
</dbReference>
<gene>
    <name evidence="3" type="ORF">HF521_014584</name>
</gene>
<reference evidence="3" key="1">
    <citation type="submission" date="2020-08" db="EMBL/GenBank/DDBJ databases">
        <title>Chromosome-level assembly of Southern catfish (Silurus meridionalis) provides insights into visual adaptation to the nocturnal and benthic lifestyles.</title>
        <authorList>
            <person name="Zhang Y."/>
            <person name="Wang D."/>
            <person name="Peng Z."/>
        </authorList>
    </citation>
    <scope>NUCLEOTIDE SEQUENCE</scope>
    <source>
        <strain evidence="3">SWU-2019-XX</strain>
        <tissue evidence="3">Muscle</tissue>
    </source>
</reference>
<dbReference type="GO" id="GO:0000785">
    <property type="term" value="C:chromatin"/>
    <property type="evidence" value="ECO:0007669"/>
    <property type="project" value="TreeGrafter"/>
</dbReference>
<sequence>MWRACLIQDTGCLKQLTGTKVHKMTDRNCQTRLGKSLPVHPWYKERLHIKCLKDPVHKLKLSDALNGHRWRFLTAGLNDFRDGYPVPQAGTLTQPHHGTEAVIFGQSRKPKKSATRRFTKEQACFSKKNCLRETRRRFVDAVEQSLSTHPLALYPHLGSGMTPELFDEVLSILDPAMHVRIETPLAKQEECSKENLVPCEGLIQETLPEETTESPSSPMQDEEKNSSWNPYKLKEAKNIFAKDEEIMINKSLHVSSMDEEINRVTRLFCDWVTSLGQESSDITETTILNLFTSGCEKKTGLTFQDVGTIEKTEELQKKDYSYNQQLKDSELNKVYIPSSKTTYGAWYLNPKTWKKRPLNEPLRDPSVTKDSELQQQPTEKDEELKQIHGAQAFKQFIITKGLRVPRFLSSIFLEEEQENRTRVTVATASAVTCPRSSML</sequence>
<comment type="caution">
    <text evidence="3">The sequence shown here is derived from an EMBL/GenBank/DDBJ whole genome shotgun (WGS) entry which is preliminary data.</text>
</comment>